<keyword evidence="2" id="KW-1185">Reference proteome</keyword>
<feature type="non-terminal residue" evidence="1">
    <location>
        <position position="208"/>
    </location>
</feature>
<dbReference type="OrthoDB" id="3268677at2759"/>
<proteinExistence type="predicted"/>
<name>A0A6A4GFJ5_9AGAR</name>
<gene>
    <name evidence="1" type="ORF">BT96DRAFT_1100947</name>
</gene>
<dbReference type="Proteomes" id="UP000799118">
    <property type="component" value="Unassembled WGS sequence"/>
</dbReference>
<dbReference type="AlphaFoldDB" id="A0A6A4GFJ5"/>
<protein>
    <submittedName>
        <fullName evidence="1">Uncharacterized protein</fullName>
    </submittedName>
</protein>
<reference evidence="1" key="1">
    <citation type="journal article" date="2019" name="Environ. Microbiol.">
        <title>Fungal ecological strategies reflected in gene transcription - a case study of two litter decomposers.</title>
        <authorList>
            <person name="Barbi F."/>
            <person name="Kohler A."/>
            <person name="Barry K."/>
            <person name="Baskaran P."/>
            <person name="Daum C."/>
            <person name="Fauchery L."/>
            <person name="Ihrmark K."/>
            <person name="Kuo A."/>
            <person name="LaButti K."/>
            <person name="Lipzen A."/>
            <person name="Morin E."/>
            <person name="Grigoriev I.V."/>
            <person name="Henrissat B."/>
            <person name="Lindahl B."/>
            <person name="Martin F."/>
        </authorList>
    </citation>
    <scope>NUCLEOTIDE SEQUENCE</scope>
    <source>
        <strain evidence="1">JB14</strain>
    </source>
</reference>
<dbReference type="EMBL" id="ML770192">
    <property type="protein sequence ID" value="KAE9384211.1"/>
    <property type="molecule type" value="Genomic_DNA"/>
</dbReference>
<sequence>MKMLWRGKFFLDGWRAYVLSHPHYNVNTHFITRDLYNIITVFIDAMLKLPLIHRDHFPHIPCYLHFHSTEPCEHRFGCSRGGTGLPNFTFAEWILMTPKVDFLMHNSMKGSHSKANGHCAGYLHTYLNNNGTSVDIASKWPTDSECQEAINIAFVEARRLLKCAGIDSTSSDNVLAAQEIQEILAAMTKASDMESEEEFFESLDEIPT</sequence>
<organism evidence="1 2">
    <name type="scientific">Gymnopus androsaceus JB14</name>
    <dbReference type="NCBI Taxonomy" id="1447944"/>
    <lineage>
        <taxon>Eukaryota</taxon>
        <taxon>Fungi</taxon>
        <taxon>Dikarya</taxon>
        <taxon>Basidiomycota</taxon>
        <taxon>Agaricomycotina</taxon>
        <taxon>Agaricomycetes</taxon>
        <taxon>Agaricomycetidae</taxon>
        <taxon>Agaricales</taxon>
        <taxon>Marasmiineae</taxon>
        <taxon>Omphalotaceae</taxon>
        <taxon>Gymnopus</taxon>
    </lineage>
</organism>
<accession>A0A6A4GFJ5</accession>
<evidence type="ECO:0000313" key="2">
    <source>
        <dbReference type="Proteomes" id="UP000799118"/>
    </source>
</evidence>
<evidence type="ECO:0000313" key="1">
    <source>
        <dbReference type="EMBL" id="KAE9384211.1"/>
    </source>
</evidence>